<comment type="caution">
    <text evidence="1">The sequence shown here is derived from an EMBL/GenBank/DDBJ whole genome shotgun (WGS) entry which is preliminary data.</text>
</comment>
<dbReference type="EMBL" id="MU266381">
    <property type="protein sequence ID" value="KAH7926507.1"/>
    <property type="molecule type" value="Genomic_DNA"/>
</dbReference>
<organism evidence="1 2">
    <name type="scientific">Leucogyrophana mollusca</name>
    <dbReference type="NCBI Taxonomy" id="85980"/>
    <lineage>
        <taxon>Eukaryota</taxon>
        <taxon>Fungi</taxon>
        <taxon>Dikarya</taxon>
        <taxon>Basidiomycota</taxon>
        <taxon>Agaricomycotina</taxon>
        <taxon>Agaricomycetes</taxon>
        <taxon>Agaricomycetidae</taxon>
        <taxon>Boletales</taxon>
        <taxon>Boletales incertae sedis</taxon>
        <taxon>Leucogyrophana</taxon>
    </lineage>
</organism>
<protein>
    <submittedName>
        <fullName evidence="1">Uncharacterized protein</fullName>
    </submittedName>
</protein>
<gene>
    <name evidence="1" type="ORF">BV22DRAFT_1128098</name>
</gene>
<evidence type="ECO:0000313" key="2">
    <source>
        <dbReference type="Proteomes" id="UP000790709"/>
    </source>
</evidence>
<keyword evidence="2" id="KW-1185">Reference proteome</keyword>
<accession>A0ACB8BNQ7</accession>
<reference evidence="1" key="1">
    <citation type="journal article" date="2021" name="New Phytol.">
        <title>Evolutionary innovations through gain and loss of genes in the ectomycorrhizal Boletales.</title>
        <authorList>
            <person name="Wu G."/>
            <person name="Miyauchi S."/>
            <person name="Morin E."/>
            <person name="Kuo A."/>
            <person name="Drula E."/>
            <person name="Varga T."/>
            <person name="Kohler A."/>
            <person name="Feng B."/>
            <person name="Cao Y."/>
            <person name="Lipzen A."/>
            <person name="Daum C."/>
            <person name="Hundley H."/>
            <person name="Pangilinan J."/>
            <person name="Johnson J."/>
            <person name="Barry K."/>
            <person name="LaButti K."/>
            <person name="Ng V."/>
            <person name="Ahrendt S."/>
            <person name="Min B."/>
            <person name="Choi I.G."/>
            <person name="Park H."/>
            <person name="Plett J.M."/>
            <person name="Magnuson J."/>
            <person name="Spatafora J.W."/>
            <person name="Nagy L.G."/>
            <person name="Henrissat B."/>
            <person name="Grigoriev I.V."/>
            <person name="Yang Z.L."/>
            <person name="Xu J."/>
            <person name="Martin F.M."/>
        </authorList>
    </citation>
    <scope>NUCLEOTIDE SEQUENCE</scope>
    <source>
        <strain evidence="1">KUC20120723A-06</strain>
    </source>
</reference>
<sequence length="126" mass="13708">MFYKTWLPLLAAASVASAGCSVSVPSHDNWALRIYAYLDCADEYKPWSGYLAKAGDTSGCKNFNGTEYSQRVQSFAFATSHPGKIYAEFFSKPGCNPRYALGPEFKSSANTTSAVSLAMSVEIAHR</sequence>
<evidence type="ECO:0000313" key="1">
    <source>
        <dbReference type="EMBL" id="KAH7926507.1"/>
    </source>
</evidence>
<proteinExistence type="predicted"/>
<dbReference type="Proteomes" id="UP000790709">
    <property type="component" value="Unassembled WGS sequence"/>
</dbReference>
<name>A0ACB8BNQ7_9AGAM</name>